<reference evidence="8" key="1">
    <citation type="journal article" date="2023" name="Mol. Phylogenet. Evol.">
        <title>Genome-scale phylogeny and comparative genomics of the fungal order Sordariales.</title>
        <authorList>
            <person name="Hensen N."/>
            <person name="Bonometti L."/>
            <person name="Westerberg I."/>
            <person name="Brannstrom I.O."/>
            <person name="Guillou S."/>
            <person name="Cros-Aarteil S."/>
            <person name="Calhoun S."/>
            <person name="Haridas S."/>
            <person name="Kuo A."/>
            <person name="Mondo S."/>
            <person name="Pangilinan J."/>
            <person name="Riley R."/>
            <person name="LaButti K."/>
            <person name="Andreopoulos B."/>
            <person name="Lipzen A."/>
            <person name="Chen C."/>
            <person name="Yan M."/>
            <person name="Daum C."/>
            <person name="Ng V."/>
            <person name="Clum A."/>
            <person name="Steindorff A."/>
            <person name="Ohm R.A."/>
            <person name="Martin F."/>
            <person name="Silar P."/>
            <person name="Natvig D.O."/>
            <person name="Lalanne C."/>
            <person name="Gautier V."/>
            <person name="Ament-Velasquez S.L."/>
            <person name="Kruys A."/>
            <person name="Hutchinson M.I."/>
            <person name="Powell A.J."/>
            <person name="Barry K."/>
            <person name="Miller A.N."/>
            <person name="Grigoriev I.V."/>
            <person name="Debuchy R."/>
            <person name="Gladieux P."/>
            <person name="Hiltunen Thoren M."/>
            <person name="Johannesson H."/>
        </authorList>
    </citation>
    <scope>NUCLEOTIDE SEQUENCE</scope>
    <source>
        <strain evidence="8">CBS 955.72</strain>
    </source>
</reference>
<dbReference type="Proteomes" id="UP001275084">
    <property type="component" value="Unassembled WGS sequence"/>
</dbReference>
<keyword evidence="5" id="KW-0862">Zinc</keyword>
<evidence type="ECO:0000256" key="1">
    <source>
        <dbReference type="ARBA" id="ARBA00001947"/>
    </source>
</evidence>
<dbReference type="Pfam" id="PF07998">
    <property type="entry name" value="Peptidase_M54"/>
    <property type="match status" value="1"/>
</dbReference>
<proteinExistence type="predicted"/>
<evidence type="ECO:0000256" key="7">
    <source>
        <dbReference type="SAM" id="MobiDB-lite"/>
    </source>
</evidence>
<keyword evidence="6" id="KW-0482">Metalloprotease</keyword>
<organism evidence="8 9">
    <name type="scientific">Lasiosphaeria hispida</name>
    <dbReference type="NCBI Taxonomy" id="260671"/>
    <lineage>
        <taxon>Eukaryota</taxon>
        <taxon>Fungi</taxon>
        <taxon>Dikarya</taxon>
        <taxon>Ascomycota</taxon>
        <taxon>Pezizomycotina</taxon>
        <taxon>Sordariomycetes</taxon>
        <taxon>Sordariomycetidae</taxon>
        <taxon>Sordariales</taxon>
        <taxon>Lasiosphaeriaceae</taxon>
        <taxon>Lasiosphaeria</taxon>
    </lineage>
</organism>
<dbReference type="GO" id="GO:0046872">
    <property type="term" value="F:metal ion binding"/>
    <property type="evidence" value="ECO:0007669"/>
    <property type="project" value="UniProtKB-KW"/>
</dbReference>
<gene>
    <name evidence="8" type="ORF">B0T25DRAFT_223687</name>
</gene>
<name>A0AAJ0HJR0_9PEZI</name>
<accession>A0AAJ0HJR0</accession>
<dbReference type="InterPro" id="IPR024079">
    <property type="entry name" value="MetalloPept_cat_dom_sf"/>
</dbReference>
<protein>
    <recommendedName>
        <fullName evidence="10">Archaemetzincin-2</fullName>
    </recommendedName>
</protein>
<evidence type="ECO:0000256" key="5">
    <source>
        <dbReference type="ARBA" id="ARBA00022833"/>
    </source>
</evidence>
<evidence type="ECO:0000256" key="3">
    <source>
        <dbReference type="ARBA" id="ARBA00022723"/>
    </source>
</evidence>
<sequence length="451" mass="48634">MASSLSTCTHVDLQTDVSSHAEEAGFPRPSLAKRKAAATPSGRVTKSKSCLAEDVAWAHTFPGPLVLPDDALALDPADPPQSLRSWICEKERNPITPARKAIYVAPTPSIAASVSFMKPWTTPSRPLGSPANLQVQPPKAADILVYLAAFYHPLPVKLLRGKVAFVPWSEGSGTSSAKKPGFVGLQLGSPSVTRIRTRACPDGAFARQLNLNDVLDAEIEILPADAYALVLVTDHDLYEDEEDDFCCGRAFGGSRVSVVSTARYHPALDGDDVDRGHMWPGSHCAEYIGRVLGQAADGGGGQKTGKELRVRDTPLGAAVKAALAAPAPEKDLGGLWFSRVARTVSHELGHCHCLDHCSYYACVMQSTAGMVEDVRQPPYLCAVCLSKISKAMVPVTKDIGEEQIVLDRYKALLKFCEGWLRVAMFAGYHAWLEKRILALQPEGPEIIEISD</sequence>
<dbReference type="CDD" id="cd11375">
    <property type="entry name" value="Peptidase_M54"/>
    <property type="match status" value="1"/>
</dbReference>
<comment type="caution">
    <text evidence="8">The sequence shown here is derived from an EMBL/GenBank/DDBJ whole genome shotgun (WGS) entry which is preliminary data.</text>
</comment>
<dbReference type="Gene3D" id="3.40.390.10">
    <property type="entry name" value="Collagenase (Catalytic Domain)"/>
    <property type="match status" value="1"/>
</dbReference>
<reference evidence="8" key="2">
    <citation type="submission" date="2023-06" db="EMBL/GenBank/DDBJ databases">
        <authorList>
            <consortium name="Lawrence Berkeley National Laboratory"/>
            <person name="Haridas S."/>
            <person name="Hensen N."/>
            <person name="Bonometti L."/>
            <person name="Westerberg I."/>
            <person name="Brannstrom I.O."/>
            <person name="Guillou S."/>
            <person name="Cros-Aarteil S."/>
            <person name="Calhoun S."/>
            <person name="Kuo A."/>
            <person name="Mondo S."/>
            <person name="Pangilinan J."/>
            <person name="Riley R."/>
            <person name="Labutti K."/>
            <person name="Andreopoulos B."/>
            <person name="Lipzen A."/>
            <person name="Chen C."/>
            <person name="Yanf M."/>
            <person name="Daum C."/>
            <person name="Ng V."/>
            <person name="Clum A."/>
            <person name="Steindorff A."/>
            <person name="Ohm R."/>
            <person name="Martin F."/>
            <person name="Silar P."/>
            <person name="Natvig D."/>
            <person name="Lalanne C."/>
            <person name="Gautier V."/>
            <person name="Ament-Velasquez S.L."/>
            <person name="Kruys A."/>
            <person name="Hutchinson M.I."/>
            <person name="Powell A.J."/>
            <person name="Barry K."/>
            <person name="Miller A.N."/>
            <person name="Grigoriev I.V."/>
            <person name="Debuchy R."/>
            <person name="Gladieux P."/>
            <person name="Thoren M.H."/>
            <person name="Johannesson H."/>
        </authorList>
    </citation>
    <scope>NUCLEOTIDE SEQUENCE</scope>
    <source>
        <strain evidence="8">CBS 955.72</strain>
    </source>
</reference>
<keyword evidence="3" id="KW-0479">Metal-binding</keyword>
<evidence type="ECO:0000256" key="2">
    <source>
        <dbReference type="ARBA" id="ARBA00022670"/>
    </source>
</evidence>
<keyword evidence="2" id="KW-0645">Protease</keyword>
<keyword evidence="9" id="KW-1185">Reference proteome</keyword>
<evidence type="ECO:0008006" key="10">
    <source>
        <dbReference type="Google" id="ProtNLM"/>
    </source>
</evidence>
<evidence type="ECO:0000256" key="6">
    <source>
        <dbReference type="ARBA" id="ARBA00023049"/>
    </source>
</evidence>
<evidence type="ECO:0000313" key="8">
    <source>
        <dbReference type="EMBL" id="KAK3353973.1"/>
    </source>
</evidence>
<dbReference type="AlphaFoldDB" id="A0AAJ0HJR0"/>
<feature type="region of interest" description="Disordered" evidence="7">
    <location>
        <begin position="18"/>
        <end position="44"/>
    </location>
</feature>
<dbReference type="PANTHER" id="PTHR15910:SF1">
    <property type="entry name" value="ARCHAEMETZINCIN-2"/>
    <property type="match status" value="1"/>
</dbReference>
<dbReference type="SUPFAM" id="SSF55486">
    <property type="entry name" value="Metalloproteases ('zincins'), catalytic domain"/>
    <property type="match status" value="1"/>
</dbReference>
<comment type="cofactor">
    <cofactor evidence="1">
        <name>Zn(2+)</name>
        <dbReference type="ChEBI" id="CHEBI:29105"/>
    </cofactor>
</comment>
<dbReference type="GO" id="GO:0008237">
    <property type="term" value="F:metallopeptidase activity"/>
    <property type="evidence" value="ECO:0007669"/>
    <property type="project" value="UniProtKB-KW"/>
</dbReference>
<dbReference type="PANTHER" id="PTHR15910">
    <property type="entry name" value="ARCHAEMETZINCIN"/>
    <property type="match status" value="1"/>
</dbReference>
<dbReference type="GO" id="GO:0006508">
    <property type="term" value="P:proteolysis"/>
    <property type="evidence" value="ECO:0007669"/>
    <property type="project" value="UniProtKB-KW"/>
</dbReference>
<evidence type="ECO:0000256" key="4">
    <source>
        <dbReference type="ARBA" id="ARBA00022801"/>
    </source>
</evidence>
<keyword evidence="4" id="KW-0378">Hydrolase</keyword>
<evidence type="ECO:0000313" key="9">
    <source>
        <dbReference type="Proteomes" id="UP001275084"/>
    </source>
</evidence>
<dbReference type="InterPro" id="IPR012962">
    <property type="entry name" value="Pept_M54_archaemetzincn"/>
</dbReference>
<dbReference type="EMBL" id="JAUIQD010000004">
    <property type="protein sequence ID" value="KAK3353973.1"/>
    <property type="molecule type" value="Genomic_DNA"/>
</dbReference>